<dbReference type="InterPro" id="IPR020459">
    <property type="entry name" value="AMP-binding"/>
</dbReference>
<dbReference type="InterPro" id="IPR020845">
    <property type="entry name" value="AMP-binding_CS"/>
</dbReference>
<protein>
    <submittedName>
        <fullName evidence="4">Amino acid adenylation domain-containing protein</fullName>
    </submittedName>
</protein>
<dbReference type="Gene3D" id="3.30.559.30">
    <property type="entry name" value="Nonribosomal peptide synthetase, condensation domain"/>
    <property type="match status" value="1"/>
</dbReference>
<dbReference type="GO" id="GO:0005829">
    <property type="term" value="C:cytosol"/>
    <property type="evidence" value="ECO:0007669"/>
    <property type="project" value="TreeGrafter"/>
</dbReference>
<feature type="domain" description="Condensation" evidence="2">
    <location>
        <begin position="4"/>
        <end position="61"/>
    </location>
</feature>
<dbReference type="PROSITE" id="PS00455">
    <property type="entry name" value="AMP_BINDING"/>
    <property type="match status" value="1"/>
</dbReference>
<dbReference type="GO" id="GO:0043041">
    <property type="term" value="P:amino acid activation for nonribosomal peptide biosynthetic process"/>
    <property type="evidence" value="ECO:0007669"/>
    <property type="project" value="TreeGrafter"/>
</dbReference>
<accession>A0A451AP90</accession>
<organism evidence="4">
    <name type="scientific">Candidatus Kentrum sp. TUN</name>
    <dbReference type="NCBI Taxonomy" id="2126343"/>
    <lineage>
        <taxon>Bacteria</taxon>
        <taxon>Pseudomonadati</taxon>
        <taxon>Pseudomonadota</taxon>
        <taxon>Gammaproteobacteria</taxon>
        <taxon>Candidatus Kentrum</taxon>
    </lineage>
</organism>
<evidence type="ECO:0000259" key="1">
    <source>
        <dbReference type="Pfam" id="PF00501"/>
    </source>
</evidence>
<dbReference type="FunFam" id="3.40.50.980:FF:000001">
    <property type="entry name" value="Non-ribosomal peptide synthetase"/>
    <property type="match status" value="1"/>
</dbReference>
<dbReference type="SUPFAM" id="SSF56801">
    <property type="entry name" value="Acetyl-CoA synthetase-like"/>
    <property type="match status" value="1"/>
</dbReference>
<dbReference type="Pfam" id="PF00501">
    <property type="entry name" value="AMP-binding"/>
    <property type="match status" value="1"/>
</dbReference>
<reference evidence="4" key="1">
    <citation type="submission" date="2019-02" db="EMBL/GenBank/DDBJ databases">
        <authorList>
            <person name="Gruber-Vodicka R. H."/>
            <person name="Seah K. B. B."/>
        </authorList>
    </citation>
    <scope>NUCLEOTIDE SEQUENCE</scope>
    <source>
        <strain evidence="4">BECK_BY2</strain>
        <strain evidence="3">BECK_BY3</strain>
    </source>
</reference>
<dbReference type="GO" id="GO:0047527">
    <property type="term" value="F:2,3-dihydroxybenzoate-serine ligase activity"/>
    <property type="evidence" value="ECO:0007669"/>
    <property type="project" value="TreeGrafter"/>
</dbReference>
<dbReference type="GO" id="GO:0009366">
    <property type="term" value="C:enterobactin synthetase complex"/>
    <property type="evidence" value="ECO:0007669"/>
    <property type="project" value="TreeGrafter"/>
</dbReference>
<dbReference type="PANTHER" id="PTHR45527:SF1">
    <property type="entry name" value="FATTY ACID SYNTHASE"/>
    <property type="match status" value="1"/>
</dbReference>
<evidence type="ECO:0000259" key="2">
    <source>
        <dbReference type="Pfam" id="PF00668"/>
    </source>
</evidence>
<evidence type="ECO:0000313" key="3">
    <source>
        <dbReference type="EMBL" id="VFK59281.1"/>
    </source>
</evidence>
<feature type="domain" description="AMP-dependent synthetase/ligase" evidence="1">
    <location>
        <begin position="81"/>
        <end position="413"/>
    </location>
</feature>
<sequence>MIEITQSLYGAFKYNTDLFEDETIERMVGHFQCLLEGIIAEPKTRISQLPLLTESERQRILVEWNDTKAPYPQDKCVHELFEEQVAISPDAISMVFPSTDEGQDEEVSYEELNDRANRLAHRLRALGVGPEVLVGLFIEHSMEMVAGLLAILKAGGAYVPLDPDYPPERLAFMAEDADLKVLLCHGATRERLPECAARILELDAEAEVIAEEDSDNLGQLAGPDNLAYVIYTSGSTGKPKGVMVENGGLTNLAYMQTCAFRIKLEDKVLQFASFNFDASLEQMFSAFLGGAKLVLRGREIWTVEECWHQAQRHNLTVAEFTPIYLHQFLEFCLENGGLPDHLRQLVTGGDVLSEATVALSRQLGIPLLDTYGPTEATITTTNFPLPDNEEVTASTTSIGRPIANARVYILDQTSIPHLSVLVENCTSAARV</sequence>
<dbReference type="InterPro" id="IPR000873">
    <property type="entry name" value="AMP-dep_synth/lig_dom"/>
</dbReference>
<name>A0A451AP90_9GAMM</name>
<dbReference type="AlphaFoldDB" id="A0A451AP90"/>
<dbReference type="GO" id="GO:0031177">
    <property type="term" value="F:phosphopantetheine binding"/>
    <property type="evidence" value="ECO:0007669"/>
    <property type="project" value="TreeGrafter"/>
</dbReference>
<proteinExistence type="predicted"/>
<evidence type="ECO:0000313" key="4">
    <source>
        <dbReference type="EMBL" id="VFK67850.1"/>
    </source>
</evidence>
<dbReference type="EMBL" id="CAADFY010000169">
    <property type="protein sequence ID" value="VFK59281.1"/>
    <property type="molecule type" value="Genomic_DNA"/>
</dbReference>
<dbReference type="PANTHER" id="PTHR45527">
    <property type="entry name" value="NONRIBOSOMAL PEPTIDE SYNTHETASE"/>
    <property type="match status" value="1"/>
</dbReference>
<dbReference type="Pfam" id="PF00668">
    <property type="entry name" value="Condensation"/>
    <property type="match status" value="1"/>
</dbReference>
<dbReference type="Gene3D" id="3.40.50.12780">
    <property type="entry name" value="N-terminal domain of ligase-like"/>
    <property type="match status" value="1"/>
</dbReference>
<dbReference type="GO" id="GO:0009239">
    <property type="term" value="P:enterobactin biosynthetic process"/>
    <property type="evidence" value="ECO:0007669"/>
    <property type="project" value="TreeGrafter"/>
</dbReference>
<dbReference type="PRINTS" id="PR00154">
    <property type="entry name" value="AMPBINDING"/>
</dbReference>
<dbReference type="InterPro" id="IPR001242">
    <property type="entry name" value="Condensation_dom"/>
</dbReference>
<dbReference type="EMBL" id="CAADFV010000164">
    <property type="protein sequence ID" value="VFK67850.1"/>
    <property type="molecule type" value="Genomic_DNA"/>
</dbReference>
<dbReference type="InterPro" id="IPR042099">
    <property type="entry name" value="ANL_N_sf"/>
</dbReference>
<dbReference type="SUPFAM" id="SSF52777">
    <property type="entry name" value="CoA-dependent acyltransferases"/>
    <property type="match status" value="1"/>
</dbReference>
<gene>
    <name evidence="4" type="ORF">BECKTUN1418E_GA0071001_11644</name>
    <name evidence="3" type="ORF">BECKTUN1418F_GA0071002_11694</name>
</gene>